<dbReference type="Proteomes" id="UP001222275">
    <property type="component" value="Chromosome"/>
</dbReference>
<dbReference type="PANTHER" id="PTHR40572:SF1">
    <property type="entry name" value="PROTEIN BAX"/>
    <property type="match status" value="1"/>
</dbReference>
<keyword evidence="1" id="KW-0812">Transmembrane</keyword>
<proteinExistence type="predicted"/>
<dbReference type="InterPro" id="IPR002901">
    <property type="entry name" value="MGlyc_endo_b_GlcNAc-like_dom"/>
</dbReference>
<gene>
    <name evidence="3" type="ORF">NR989_11040</name>
</gene>
<protein>
    <submittedName>
        <fullName evidence="3">Glucosaminidase domain-containing protein</fullName>
    </submittedName>
</protein>
<evidence type="ECO:0000313" key="3">
    <source>
        <dbReference type="EMBL" id="WEJ62536.1"/>
    </source>
</evidence>
<feature type="domain" description="Mannosyl-glycoprotein endo-beta-N-acetylglucosamidase-like" evidence="2">
    <location>
        <begin position="145"/>
        <end position="278"/>
    </location>
</feature>
<dbReference type="Gene3D" id="1.10.530.10">
    <property type="match status" value="1"/>
</dbReference>
<accession>A0ABY8CDC5</accession>
<dbReference type="Pfam" id="PF01832">
    <property type="entry name" value="Glucosaminidase"/>
    <property type="match status" value="1"/>
</dbReference>
<dbReference type="PANTHER" id="PTHR40572">
    <property type="entry name" value="PROTEIN BAX"/>
    <property type="match status" value="1"/>
</dbReference>
<dbReference type="InterPro" id="IPR053195">
    <property type="entry name" value="Bax-like"/>
</dbReference>
<keyword evidence="1" id="KW-1133">Transmembrane helix</keyword>
<evidence type="ECO:0000256" key="1">
    <source>
        <dbReference type="SAM" id="Phobius"/>
    </source>
</evidence>
<evidence type="ECO:0000313" key="4">
    <source>
        <dbReference type="Proteomes" id="UP001222275"/>
    </source>
</evidence>
<sequence length="283" mass="32697">MTAFLLNLKTMQVLFLAIKHQDKYIFLRLLIIELTLTLQTITKGFLMNHFYIVIALTLAFCSPAVIANINLPDFTSYKDVKQKKRAFFNYMLPYVKKANQEILAERKAVAAMNIKKLNNQQSNRLTSLLKKYRINDKQITKHTKKKLLKKIDVIPASLALAQAANESAWGTSRFAKKAHNFYGQWCFTKGCGLIPKQRSAGMSHEVKKFKSPYESIKGYMLNLNSHPAFISVRNYRAEQRKKHIKPQGVVLAKGLEKYSERKQEYIKEIIAMIRYNKLDVLDS</sequence>
<evidence type="ECO:0000259" key="2">
    <source>
        <dbReference type="Pfam" id="PF01832"/>
    </source>
</evidence>
<name>A0ABY8CDC5_9GAMM</name>
<keyword evidence="1" id="KW-0472">Membrane</keyword>
<dbReference type="RefSeq" id="WP_275594794.1">
    <property type="nucleotide sequence ID" value="NZ_CP102381.1"/>
</dbReference>
<organism evidence="3 4">
    <name type="scientific">Thiomicrorhabdus lithotrophica</name>
    <dbReference type="NCBI Taxonomy" id="2949997"/>
    <lineage>
        <taxon>Bacteria</taxon>
        <taxon>Pseudomonadati</taxon>
        <taxon>Pseudomonadota</taxon>
        <taxon>Gammaproteobacteria</taxon>
        <taxon>Thiotrichales</taxon>
        <taxon>Piscirickettsiaceae</taxon>
        <taxon>Thiomicrorhabdus</taxon>
    </lineage>
</organism>
<dbReference type="EMBL" id="CP102381">
    <property type="protein sequence ID" value="WEJ62536.1"/>
    <property type="molecule type" value="Genomic_DNA"/>
</dbReference>
<feature type="transmembrane region" description="Helical" evidence="1">
    <location>
        <begin position="48"/>
        <end position="71"/>
    </location>
</feature>
<reference evidence="3 4" key="1">
    <citation type="submission" date="2022-06" db="EMBL/GenBank/DDBJ databases">
        <title>Thiomicrohabdus sp. nov, an obligately chemolithoautotrophic, sulfur-oxidizing bacterium isolated from beach of Guanyin Mountain. Amoy.</title>
        <authorList>
            <person name="Zhu H."/>
        </authorList>
    </citation>
    <scope>NUCLEOTIDE SEQUENCE [LARGE SCALE GENOMIC DNA]</scope>
    <source>
        <strain evidence="3 4">XGS-01</strain>
    </source>
</reference>
<keyword evidence="4" id="KW-1185">Reference proteome</keyword>